<feature type="region of interest" description="Disordered" evidence="1">
    <location>
        <begin position="28"/>
        <end position="60"/>
    </location>
</feature>
<accession>A0AAN9C9X6</accession>
<keyword evidence="2" id="KW-1133">Transmembrane helix</keyword>
<sequence>MALAATSGGIFLTGLMGFCLFCIRQKPRKKSPMKTSVAAVSQSPDEDDTEDNEKHSEEHEEKLYHVYCTIPDDSVDTHMLYSLAQMPNHSLLI</sequence>
<gene>
    <name evidence="3" type="ORF">R3I93_020187</name>
</gene>
<name>A0AAN9C9X6_9TELE</name>
<feature type="transmembrane region" description="Helical" evidence="2">
    <location>
        <begin position="6"/>
        <end position="23"/>
    </location>
</feature>
<evidence type="ECO:0000313" key="4">
    <source>
        <dbReference type="Proteomes" id="UP001364617"/>
    </source>
</evidence>
<dbReference type="Proteomes" id="UP001364617">
    <property type="component" value="Unassembled WGS sequence"/>
</dbReference>
<dbReference type="EMBL" id="JAYKXH010000022">
    <property type="protein sequence ID" value="KAK7127522.1"/>
    <property type="molecule type" value="Genomic_DNA"/>
</dbReference>
<protein>
    <submittedName>
        <fullName evidence="3">Uncharacterized protein</fullName>
    </submittedName>
</protein>
<proteinExistence type="predicted"/>
<evidence type="ECO:0000256" key="1">
    <source>
        <dbReference type="SAM" id="MobiDB-lite"/>
    </source>
</evidence>
<comment type="caution">
    <text evidence="3">The sequence shown here is derived from an EMBL/GenBank/DDBJ whole genome shotgun (WGS) entry which is preliminary data.</text>
</comment>
<keyword evidence="2" id="KW-0472">Membrane</keyword>
<keyword evidence="4" id="KW-1185">Reference proteome</keyword>
<dbReference type="AlphaFoldDB" id="A0AAN9C9X6"/>
<evidence type="ECO:0000313" key="3">
    <source>
        <dbReference type="EMBL" id="KAK7127522.1"/>
    </source>
</evidence>
<organism evidence="3 4">
    <name type="scientific">Phoxinus phoxinus</name>
    <name type="common">Eurasian minnow</name>
    <dbReference type="NCBI Taxonomy" id="58324"/>
    <lineage>
        <taxon>Eukaryota</taxon>
        <taxon>Metazoa</taxon>
        <taxon>Chordata</taxon>
        <taxon>Craniata</taxon>
        <taxon>Vertebrata</taxon>
        <taxon>Euteleostomi</taxon>
        <taxon>Actinopterygii</taxon>
        <taxon>Neopterygii</taxon>
        <taxon>Teleostei</taxon>
        <taxon>Ostariophysi</taxon>
        <taxon>Cypriniformes</taxon>
        <taxon>Leuciscidae</taxon>
        <taxon>Phoxininae</taxon>
        <taxon>Phoxinus</taxon>
    </lineage>
</organism>
<keyword evidence="2" id="KW-0812">Transmembrane</keyword>
<reference evidence="3 4" key="1">
    <citation type="submission" date="2024-02" db="EMBL/GenBank/DDBJ databases">
        <title>Chromosome-level genome assembly of the Eurasian Minnow (Phoxinus phoxinus).</title>
        <authorList>
            <person name="Oriowo T.O."/>
            <person name="Martin S."/>
            <person name="Stange M."/>
            <person name="Chrysostomakis Y."/>
            <person name="Brown T."/>
            <person name="Winkler S."/>
            <person name="Kukowka S."/>
            <person name="Myers E.W."/>
            <person name="Bohne A."/>
        </authorList>
    </citation>
    <scope>NUCLEOTIDE SEQUENCE [LARGE SCALE GENOMIC DNA]</scope>
    <source>
        <strain evidence="3">ZFMK-TIS-60720</strain>
        <tissue evidence="3">Whole Organism</tissue>
    </source>
</reference>
<evidence type="ECO:0000256" key="2">
    <source>
        <dbReference type="SAM" id="Phobius"/>
    </source>
</evidence>